<name>A0A1G9P304_9BACT</name>
<dbReference type="PIRSF" id="PIRSF018266">
    <property type="entry name" value="FecR"/>
    <property type="match status" value="1"/>
</dbReference>
<dbReference type="Pfam" id="PF04773">
    <property type="entry name" value="FecR"/>
    <property type="match status" value="1"/>
</dbReference>
<feature type="domain" description="FecR protein" evidence="2">
    <location>
        <begin position="122"/>
        <end position="214"/>
    </location>
</feature>
<accession>A0A1G9P304</accession>
<dbReference type="RefSeq" id="WP_089685529.1">
    <property type="nucleotide sequence ID" value="NZ_FNFO01000009.1"/>
</dbReference>
<evidence type="ECO:0000259" key="3">
    <source>
        <dbReference type="Pfam" id="PF16344"/>
    </source>
</evidence>
<dbReference type="PANTHER" id="PTHR30273">
    <property type="entry name" value="PERIPLASMIC SIGNAL SENSOR AND SIGMA FACTOR ACTIVATOR FECR-RELATED"/>
    <property type="match status" value="1"/>
</dbReference>
<organism evidence="4 5">
    <name type="scientific">Catalinimonas alkaloidigena</name>
    <dbReference type="NCBI Taxonomy" id="1075417"/>
    <lineage>
        <taxon>Bacteria</taxon>
        <taxon>Pseudomonadati</taxon>
        <taxon>Bacteroidota</taxon>
        <taxon>Cytophagia</taxon>
        <taxon>Cytophagales</taxon>
        <taxon>Catalimonadaceae</taxon>
        <taxon>Catalinimonas</taxon>
    </lineage>
</organism>
<dbReference type="STRING" id="1075417.SAMN05421823_10963"/>
<dbReference type="Gene3D" id="3.55.50.30">
    <property type="match status" value="1"/>
</dbReference>
<feature type="transmembrane region" description="Helical" evidence="1">
    <location>
        <begin position="87"/>
        <end position="110"/>
    </location>
</feature>
<keyword evidence="1" id="KW-0812">Transmembrane</keyword>
<protein>
    <submittedName>
        <fullName evidence="4">Ferric-dicitrate binding protein FerR, regulates iron transport through sigma-19</fullName>
    </submittedName>
</protein>
<evidence type="ECO:0000259" key="2">
    <source>
        <dbReference type="Pfam" id="PF04773"/>
    </source>
</evidence>
<feature type="domain" description="Protein FecR C-terminal" evidence="3">
    <location>
        <begin position="263"/>
        <end position="330"/>
    </location>
</feature>
<dbReference type="EMBL" id="FNFO01000009">
    <property type="protein sequence ID" value="SDL93039.1"/>
    <property type="molecule type" value="Genomic_DNA"/>
</dbReference>
<gene>
    <name evidence="4" type="ORF">SAMN05421823_10963</name>
</gene>
<dbReference type="Pfam" id="PF16344">
    <property type="entry name" value="FecR_C"/>
    <property type="match status" value="1"/>
</dbReference>
<dbReference type="GO" id="GO:0016989">
    <property type="term" value="F:sigma factor antagonist activity"/>
    <property type="evidence" value="ECO:0007669"/>
    <property type="project" value="TreeGrafter"/>
</dbReference>
<dbReference type="PANTHER" id="PTHR30273:SF2">
    <property type="entry name" value="PROTEIN FECR"/>
    <property type="match status" value="1"/>
</dbReference>
<proteinExistence type="predicted"/>
<dbReference type="AlphaFoldDB" id="A0A1G9P304"/>
<evidence type="ECO:0000256" key="1">
    <source>
        <dbReference type="SAM" id="Phobius"/>
    </source>
</evidence>
<dbReference type="Proteomes" id="UP000198510">
    <property type="component" value="Unassembled WGS sequence"/>
</dbReference>
<reference evidence="4 5" key="1">
    <citation type="submission" date="2016-10" db="EMBL/GenBank/DDBJ databases">
        <authorList>
            <person name="de Groot N.N."/>
        </authorList>
    </citation>
    <scope>NUCLEOTIDE SEQUENCE [LARGE SCALE GENOMIC DNA]</scope>
    <source>
        <strain evidence="4 5">DSM 25186</strain>
    </source>
</reference>
<dbReference type="InterPro" id="IPR012373">
    <property type="entry name" value="Ferrdict_sens_TM"/>
</dbReference>
<evidence type="ECO:0000313" key="4">
    <source>
        <dbReference type="EMBL" id="SDL93039.1"/>
    </source>
</evidence>
<dbReference type="OrthoDB" id="1099916at2"/>
<dbReference type="Gene3D" id="2.60.120.1440">
    <property type="match status" value="1"/>
</dbReference>
<sequence>MNRALLDKFYRGECSPEEVRQVVAWFRTNELSPEQEPDFRALWEEAGQHPPDAHDADRLFRQIADQLPPPGEKRMSGKRRRLPAPAVWWKVAAVLVPLCVLGALVLWQPWRNPADVAYRSAATAPGERKTVHLPDGSVVFLHGNSRITYPETFTTGTRAIELQGEAFFEVAKDSLHPFVVQSGAIATRALGTSFNIRYRPNDGLTTVALATGVVQIEADASGTAQPLTRLVPGQQLAFQREAQRYAVSPFDAREVLGWMDGVLYFRNAGRAQVLRKLEDWYGVEIDVASADQAHEDWNYTGEYTHETLDKVLEGIGFVKGFTFERTGHHIQLIFHPSQHAMPQNPD</sequence>
<keyword evidence="1" id="KW-0472">Membrane</keyword>
<keyword evidence="1" id="KW-1133">Transmembrane helix</keyword>
<dbReference type="InterPro" id="IPR006860">
    <property type="entry name" value="FecR"/>
</dbReference>
<keyword evidence="5" id="KW-1185">Reference proteome</keyword>
<evidence type="ECO:0000313" key="5">
    <source>
        <dbReference type="Proteomes" id="UP000198510"/>
    </source>
</evidence>
<dbReference type="InterPro" id="IPR032508">
    <property type="entry name" value="FecR_C"/>
</dbReference>